<dbReference type="PROSITE" id="PS50818">
    <property type="entry name" value="INTEIN_C_TER"/>
    <property type="match status" value="1"/>
</dbReference>
<comment type="caution">
    <text evidence="3">The sequence shown here is derived from an EMBL/GenBank/DDBJ whole genome shotgun (WGS) entry which is preliminary data.</text>
</comment>
<evidence type="ECO:0000256" key="1">
    <source>
        <dbReference type="SAM" id="MobiDB-lite"/>
    </source>
</evidence>
<evidence type="ECO:0000313" key="3">
    <source>
        <dbReference type="EMBL" id="MCY9523447.1"/>
    </source>
</evidence>
<dbReference type="Gene3D" id="2.170.16.10">
    <property type="entry name" value="Hedgehog/Intein (Hint) domain"/>
    <property type="match status" value="1"/>
</dbReference>
<dbReference type="Pfam" id="PF07591">
    <property type="entry name" value="PT-HINT"/>
    <property type="match status" value="1"/>
</dbReference>
<organism evidence="3 4">
    <name type="scientific">Paenibacillus apiarius</name>
    <dbReference type="NCBI Taxonomy" id="46240"/>
    <lineage>
        <taxon>Bacteria</taxon>
        <taxon>Bacillati</taxon>
        <taxon>Bacillota</taxon>
        <taxon>Bacilli</taxon>
        <taxon>Bacillales</taxon>
        <taxon>Paenibacillaceae</taxon>
        <taxon>Paenibacillus</taxon>
    </lineage>
</organism>
<feature type="region of interest" description="Disordered" evidence="1">
    <location>
        <begin position="137"/>
        <end position="159"/>
    </location>
</feature>
<dbReference type="SMART" id="SM00306">
    <property type="entry name" value="HintN"/>
    <property type="match status" value="1"/>
</dbReference>
<dbReference type="InterPro" id="IPR036844">
    <property type="entry name" value="Hint_dom_sf"/>
</dbReference>
<dbReference type="EMBL" id="JAMDLW010000071">
    <property type="protein sequence ID" value="MCY9523447.1"/>
    <property type="molecule type" value="Genomic_DNA"/>
</dbReference>
<dbReference type="Proteomes" id="UP001207626">
    <property type="component" value="Unassembled WGS sequence"/>
</dbReference>
<gene>
    <name evidence="3" type="ORF">M5X09_28005</name>
</gene>
<dbReference type="CDD" id="cd00081">
    <property type="entry name" value="Hint"/>
    <property type="match status" value="1"/>
</dbReference>
<dbReference type="InterPro" id="IPR003587">
    <property type="entry name" value="Hint_dom_N"/>
</dbReference>
<proteinExistence type="predicted"/>
<protein>
    <submittedName>
        <fullName evidence="3">HINT domain-containing protein</fullName>
    </submittedName>
</protein>
<dbReference type="SUPFAM" id="SSF51294">
    <property type="entry name" value="Hedgehog/intein (Hint) domain"/>
    <property type="match status" value="1"/>
</dbReference>
<accession>A0ABT4E1F5</accession>
<feature type="domain" description="Hint" evidence="2">
    <location>
        <begin position="3"/>
        <end position="86"/>
    </location>
</feature>
<dbReference type="PROSITE" id="PS50817">
    <property type="entry name" value="INTEIN_N_TER"/>
    <property type="match status" value="1"/>
</dbReference>
<dbReference type="InterPro" id="IPR030934">
    <property type="entry name" value="Intein_C"/>
</dbReference>
<name>A0ABT4E1F5_9BACL</name>
<keyword evidence="4" id="KW-1185">Reference proteome</keyword>
<evidence type="ECO:0000259" key="2">
    <source>
        <dbReference type="SMART" id="SM00306"/>
    </source>
</evidence>
<sequence>MKTEQGLKPIEEIQVGDQVQTRNEETGELGYHPVEELFQRETDETYHVKVNGTTIITTAEHPFWVAGQGWVEARDLKKGDKLVDLDDQEVPIEDIDVKKERITVYNFRVQGIHNYFVTDLKIWTHNCGGRDGALSGGRMSSSVSAPRVGGGGGYSRPANVSRGPAGAKIDILLPKELHNFYKANFDKALKSKGVVNTTQSPVLKGSPYHPEAVDARIKPPYKANIAHDKKSPKYNPKKDVEPSDAAEVYQSAARGDMKTWYGVGHDGKIYRFFDDNAGGVHFSGFMKSGDVPKPVRQQLGIRY</sequence>
<reference evidence="3 4" key="1">
    <citation type="submission" date="2022-05" db="EMBL/GenBank/DDBJ databases">
        <title>Genome Sequencing of Bee-Associated Microbes.</title>
        <authorList>
            <person name="Dunlap C."/>
        </authorList>
    </citation>
    <scope>NUCLEOTIDE SEQUENCE [LARGE SCALE GENOMIC DNA]</scope>
    <source>
        <strain evidence="3 4">NRRL NRS-1438</strain>
    </source>
</reference>
<evidence type="ECO:0000313" key="4">
    <source>
        <dbReference type="Proteomes" id="UP001207626"/>
    </source>
</evidence>
<dbReference type="InterPro" id="IPR006141">
    <property type="entry name" value="Intein_N"/>
</dbReference>